<sequence length="107" mass="11984">MASSAFQTKIFIEYEIYGVIQRFADANIIGAKWHPIFHYMVSPSKITAPAFDDIRLTKTHFDVLAFCHSGRKLPGEGGIITSYPASQSNGRARSIKLEQSHPFIDQP</sequence>
<evidence type="ECO:0000313" key="2">
    <source>
        <dbReference type="EMBL" id="RUL79045.1"/>
    </source>
</evidence>
<keyword evidence="3" id="KW-1185">Reference proteome</keyword>
<protein>
    <submittedName>
        <fullName evidence="2">Uncharacterized protein</fullName>
    </submittedName>
</protein>
<dbReference type="Proteomes" id="UP000274358">
    <property type="component" value="Unassembled WGS sequence"/>
</dbReference>
<proteinExistence type="predicted"/>
<dbReference type="EMBL" id="RYYV01000002">
    <property type="protein sequence ID" value="RUL79045.1"/>
    <property type="molecule type" value="Genomic_DNA"/>
</dbReference>
<name>A0A432MA39_9GAMM</name>
<organism evidence="2 3">
    <name type="scientific">Dyella choica</name>
    <dbReference type="NCBI Taxonomy" id="1927959"/>
    <lineage>
        <taxon>Bacteria</taxon>
        <taxon>Pseudomonadati</taxon>
        <taxon>Pseudomonadota</taxon>
        <taxon>Gammaproteobacteria</taxon>
        <taxon>Lysobacterales</taxon>
        <taxon>Rhodanobacteraceae</taxon>
        <taxon>Dyella</taxon>
    </lineage>
</organism>
<gene>
    <name evidence="2" type="ORF">EKH80_04400</name>
</gene>
<feature type="region of interest" description="Disordered" evidence="1">
    <location>
        <begin position="84"/>
        <end position="107"/>
    </location>
</feature>
<dbReference type="RefSeq" id="WP_126683502.1">
    <property type="nucleotide sequence ID" value="NZ_RYYV01000002.1"/>
</dbReference>
<accession>A0A432MA39</accession>
<comment type="caution">
    <text evidence="2">The sequence shown here is derived from an EMBL/GenBank/DDBJ whole genome shotgun (WGS) entry which is preliminary data.</text>
</comment>
<reference evidence="2 3" key="1">
    <citation type="submission" date="2018-12" db="EMBL/GenBank/DDBJ databases">
        <title>Dyella dinghuensis sp. nov. DHOA06 and Dyella choica sp. nov. 4M-K27, isolated from forest soil.</title>
        <authorList>
            <person name="Qiu L.-H."/>
            <person name="Gao Z.-H."/>
        </authorList>
    </citation>
    <scope>NUCLEOTIDE SEQUENCE [LARGE SCALE GENOMIC DNA]</scope>
    <source>
        <strain evidence="2 3">4M-K27</strain>
    </source>
</reference>
<dbReference type="AlphaFoldDB" id="A0A432MA39"/>
<evidence type="ECO:0000313" key="3">
    <source>
        <dbReference type="Proteomes" id="UP000274358"/>
    </source>
</evidence>
<dbReference type="OrthoDB" id="9814407at2"/>
<evidence type="ECO:0000256" key="1">
    <source>
        <dbReference type="SAM" id="MobiDB-lite"/>
    </source>
</evidence>